<dbReference type="InterPro" id="IPR000601">
    <property type="entry name" value="PKD_dom"/>
</dbReference>
<dbReference type="PROSITE" id="PS50093">
    <property type="entry name" value="PKD"/>
    <property type="match status" value="1"/>
</dbReference>
<dbReference type="InterPro" id="IPR022409">
    <property type="entry name" value="PKD/Chitinase_dom"/>
</dbReference>
<feature type="domain" description="PKD" evidence="2">
    <location>
        <begin position="211"/>
        <end position="288"/>
    </location>
</feature>
<dbReference type="InterPro" id="IPR035986">
    <property type="entry name" value="PKD_dom_sf"/>
</dbReference>
<dbReference type="GeneID" id="97609000"/>
<dbReference type="Pfam" id="PF18911">
    <property type="entry name" value="PKD_4"/>
    <property type="match status" value="1"/>
</dbReference>
<dbReference type="Gene3D" id="2.60.40.10">
    <property type="entry name" value="Immunoglobulins"/>
    <property type="match status" value="1"/>
</dbReference>
<organism evidence="3 4">
    <name type="scientific">Methanospirillum stamsii</name>
    <dbReference type="NCBI Taxonomy" id="1277351"/>
    <lineage>
        <taxon>Archaea</taxon>
        <taxon>Methanobacteriati</taxon>
        <taxon>Methanobacteriota</taxon>
        <taxon>Stenosarchaea group</taxon>
        <taxon>Methanomicrobia</taxon>
        <taxon>Methanomicrobiales</taxon>
        <taxon>Methanospirillaceae</taxon>
        <taxon>Methanospirillum</taxon>
    </lineage>
</organism>
<evidence type="ECO:0000256" key="1">
    <source>
        <dbReference type="SAM" id="MobiDB-lite"/>
    </source>
</evidence>
<dbReference type="InterPro" id="IPR013229">
    <property type="entry name" value="PEGA"/>
</dbReference>
<sequence>MKIKFITSILTLCMVALFLCGAGSAEKITLEDVQISTIGQKTDMPIILDSAVTGVSGYKFTTSLSPDGIARISSVSMPEWASIKVVEGTPGETILVSAVDLNMKVEAGATSVPVCTFTLEGLSEGSTTLSLEISEITDDNGNPIPVEITNATISVGGLDNSIVPVQTPPPESTTPVTTPVPTPVPTQPKVTEQPKNNDIAVIVTPTPVPTVVADFSAQLKEGSAPMTVFFTDNSSGYPSKFLWNFGDGSSDNTSPLQNPQHIYRIPGVYTVTLNASNSAYSNITTKSDFITVKPMALPTRGAKNNVTIFSVPEGAEVYLNNAYQGVTPVLLTNLTTRDYQLRLHKEGYYDVVSPVTVLDNVLPTFISGFEMMPHLAEIGKLSADPPKTGAAYIVSYPELVDVIVDNTTVGKTDIMIMNLGVGTHNLTLKKEGYEPWNDTIEVKNGLAVIQTYHFEEPYFPLNRTVEYVQYP</sequence>
<dbReference type="Proteomes" id="UP000245934">
    <property type="component" value="Unassembled WGS sequence"/>
</dbReference>
<name>A0A2V2N540_9EURY</name>
<protein>
    <recommendedName>
        <fullName evidence="2">PKD domain-containing protein</fullName>
    </recommendedName>
</protein>
<evidence type="ECO:0000259" key="2">
    <source>
        <dbReference type="PROSITE" id="PS50093"/>
    </source>
</evidence>
<dbReference type="Pfam" id="PF08308">
    <property type="entry name" value="PEGA"/>
    <property type="match status" value="2"/>
</dbReference>
<dbReference type="SMART" id="SM00089">
    <property type="entry name" value="PKD"/>
    <property type="match status" value="1"/>
</dbReference>
<proteinExistence type="predicted"/>
<dbReference type="EMBL" id="QGMZ01000012">
    <property type="protein sequence ID" value="PWR75192.1"/>
    <property type="molecule type" value="Genomic_DNA"/>
</dbReference>
<dbReference type="AlphaFoldDB" id="A0A2V2N540"/>
<keyword evidence="4" id="KW-1185">Reference proteome</keyword>
<dbReference type="CDD" id="cd00146">
    <property type="entry name" value="PKD"/>
    <property type="match status" value="1"/>
</dbReference>
<reference evidence="3 4" key="1">
    <citation type="submission" date="2018-05" db="EMBL/GenBank/DDBJ databases">
        <title>Draft genome of Methanospirillum stamsii Pt1.</title>
        <authorList>
            <person name="Dueholm M.S."/>
            <person name="Nielsen P.H."/>
            <person name="Bakmann L.F."/>
            <person name="Otzen D.E."/>
        </authorList>
    </citation>
    <scope>NUCLEOTIDE SEQUENCE [LARGE SCALE GENOMIC DNA]</scope>
    <source>
        <strain evidence="3 4">Pt1</strain>
    </source>
</reference>
<feature type="region of interest" description="Disordered" evidence="1">
    <location>
        <begin position="168"/>
        <end position="192"/>
    </location>
</feature>
<dbReference type="PANTHER" id="PTHR36194">
    <property type="entry name" value="S-LAYER-LIKE PROTEIN"/>
    <property type="match status" value="1"/>
</dbReference>
<evidence type="ECO:0000313" key="3">
    <source>
        <dbReference type="EMBL" id="PWR75192.1"/>
    </source>
</evidence>
<dbReference type="SUPFAM" id="SSF49299">
    <property type="entry name" value="PKD domain"/>
    <property type="match status" value="1"/>
</dbReference>
<accession>A0A2V2N540</accession>
<evidence type="ECO:0000313" key="4">
    <source>
        <dbReference type="Proteomes" id="UP000245934"/>
    </source>
</evidence>
<dbReference type="FunFam" id="2.60.40.10:FF:000270">
    <property type="entry name" value="Cell surface protein"/>
    <property type="match status" value="1"/>
</dbReference>
<gene>
    <name evidence="3" type="ORF">DLD82_06315</name>
</gene>
<comment type="caution">
    <text evidence="3">The sequence shown here is derived from an EMBL/GenBank/DDBJ whole genome shotgun (WGS) entry which is preliminary data.</text>
</comment>
<feature type="compositionally biased region" description="Pro residues" evidence="1">
    <location>
        <begin position="168"/>
        <end position="186"/>
    </location>
</feature>
<dbReference type="PANTHER" id="PTHR36194:SF1">
    <property type="entry name" value="S-LAYER-LIKE PROTEIN"/>
    <property type="match status" value="1"/>
</dbReference>
<dbReference type="OrthoDB" id="116664at2157"/>
<dbReference type="RefSeq" id="WP_109940270.1">
    <property type="nucleotide sequence ID" value="NZ_CP176366.1"/>
</dbReference>
<dbReference type="InterPro" id="IPR013783">
    <property type="entry name" value="Ig-like_fold"/>
</dbReference>